<dbReference type="Proteomes" id="UP001596398">
    <property type="component" value="Unassembled WGS sequence"/>
</dbReference>
<name>A0ABD5ZNT0_9EURY</name>
<dbReference type="RefSeq" id="WP_276233364.1">
    <property type="nucleotide sequence ID" value="NZ_CP119802.1"/>
</dbReference>
<dbReference type="EMBL" id="JBHTAP010000001">
    <property type="protein sequence ID" value="MFC7235231.1"/>
    <property type="molecule type" value="Genomic_DNA"/>
</dbReference>
<gene>
    <name evidence="2" type="ORF">ACFQJ4_07885</name>
</gene>
<feature type="transmembrane region" description="Helical" evidence="1">
    <location>
        <begin position="81"/>
        <end position="111"/>
    </location>
</feature>
<evidence type="ECO:0000313" key="3">
    <source>
        <dbReference type="Proteomes" id="UP001596398"/>
    </source>
</evidence>
<evidence type="ECO:0000256" key="1">
    <source>
        <dbReference type="SAM" id="Phobius"/>
    </source>
</evidence>
<evidence type="ECO:0008006" key="4">
    <source>
        <dbReference type="Google" id="ProtNLM"/>
    </source>
</evidence>
<dbReference type="Pfam" id="PF24400">
    <property type="entry name" value="DUF7544"/>
    <property type="match status" value="1"/>
</dbReference>
<feature type="transmembrane region" description="Helical" evidence="1">
    <location>
        <begin position="224"/>
        <end position="252"/>
    </location>
</feature>
<proteinExistence type="predicted"/>
<organism evidence="2 3">
    <name type="scientific">Halosegnis marinus</name>
    <dbReference type="NCBI Taxonomy" id="3034023"/>
    <lineage>
        <taxon>Archaea</taxon>
        <taxon>Methanobacteriati</taxon>
        <taxon>Methanobacteriota</taxon>
        <taxon>Stenosarchaea group</taxon>
        <taxon>Halobacteria</taxon>
        <taxon>Halobacteriales</taxon>
        <taxon>Natronomonadaceae</taxon>
        <taxon>Halosegnis</taxon>
    </lineage>
</organism>
<feature type="transmembrane region" description="Helical" evidence="1">
    <location>
        <begin position="132"/>
        <end position="158"/>
    </location>
</feature>
<keyword evidence="3" id="KW-1185">Reference proteome</keyword>
<dbReference type="AlphaFoldDB" id="A0ABD5ZNT0"/>
<feature type="transmembrane region" description="Helical" evidence="1">
    <location>
        <begin position="258"/>
        <end position="291"/>
    </location>
</feature>
<protein>
    <recommendedName>
        <fullName evidence="4">Glycerophosphoryl diester phosphodiesterase membrane domain-containing protein</fullName>
    </recommendedName>
</protein>
<sequence length="339" mass="34327">MPLSATERLDDALDATLDLLTPFDAGRWLRLAVVAFFVGGLGGSASGGVQASGGDLLGGLGGLGGVVADLGGRGLNIELLVVAAVALFALLLALAFLYVGSVMEFVLVAALERREVSVREPFGTHRGRGARLFGFRLALFALVVLLVGGAVALGFALQGPGPRLLALLLAVPVALVVVPVVLLVHGLTTVFVVPAMYAERCGVLDGWRHVLPDLRANPGETAAYVLFSVVLSAIGATTIATVVGIIAAVLVLPVGALGLLVGAFTGGIGLVVLAPLFLVVGLAVAAVAAVLRVPVLVYLRHYALFVLADLSDTDLLAGAREATGAAPPGLDDANDAESA</sequence>
<feature type="transmembrane region" description="Helical" evidence="1">
    <location>
        <begin position="164"/>
        <end position="193"/>
    </location>
</feature>
<comment type="caution">
    <text evidence="2">The sequence shown here is derived from an EMBL/GenBank/DDBJ whole genome shotgun (WGS) entry which is preliminary data.</text>
</comment>
<feature type="transmembrane region" description="Helical" evidence="1">
    <location>
        <begin position="28"/>
        <end position="49"/>
    </location>
</feature>
<keyword evidence="1" id="KW-0472">Membrane</keyword>
<evidence type="ECO:0000313" key="2">
    <source>
        <dbReference type="EMBL" id="MFC7235231.1"/>
    </source>
</evidence>
<dbReference type="GeneID" id="79266920"/>
<keyword evidence="1" id="KW-0812">Transmembrane</keyword>
<keyword evidence="1" id="KW-1133">Transmembrane helix</keyword>
<accession>A0ABD5ZNT0</accession>
<dbReference type="InterPro" id="IPR055966">
    <property type="entry name" value="DUF7544"/>
</dbReference>
<reference evidence="2 3" key="1">
    <citation type="journal article" date="2019" name="Int. J. Syst. Evol. Microbiol.">
        <title>The Global Catalogue of Microorganisms (GCM) 10K type strain sequencing project: providing services to taxonomists for standard genome sequencing and annotation.</title>
        <authorList>
            <consortium name="The Broad Institute Genomics Platform"/>
            <consortium name="The Broad Institute Genome Sequencing Center for Infectious Disease"/>
            <person name="Wu L."/>
            <person name="Ma J."/>
        </authorList>
    </citation>
    <scope>NUCLEOTIDE SEQUENCE [LARGE SCALE GENOMIC DNA]</scope>
    <source>
        <strain evidence="2 3">DT85</strain>
    </source>
</reference>